<name>A0AA39NTX8_9AGAR</name>
<comment type="caution">
    <text evidence="2">The sequence shown here is derived from an EMBL/GenBank/DDBJ whole genome shotgun (WGS) entry which is preliminary data.</text>
</comment>
<dbReference type="Proteomes" id="UP001175227">
    <property type="component" value="Unassembled WGS sequence"/>
</dbReference>
<dbReference type="AlphaFoldDB" id="A0AA39NTX8"/>
<gene>
    <name evidence="2" type="ORF">IW261DRAFT_1424858</name>
</gene>
<feature type="signal peptide" evidence="1">
    <location>
        <begin position="1"/>
        <end position="19"/>
    </location>
</feature>
<proteinExistence type="predicted"/>
<keyword evidence="3" id="KW-1185">Reference proteome</keyword>
<keyword evidence="1" id="KW-0732">Signal</keyword>
<evidence type="ECO:0000313" key="2">
    <source>
        <dbReference type="EMBL" id="KAK0471768.1"/>
    </source>
</evidence>
<reference evidence="2" key="1">
    <citation type="submission" date="2023-06" db="EMBL/GenBank/DDBJ databases">
        <authorList>
            <consortium name="Lawrence Berkeley National Laboratory"/>
            <person name="Ahrendt S."/>
            <person name="Sahu N."/>
            <person name="Indic B."/>
            <person name="Wong-Bajracharya J."/>
            <person name="Merenyi Z."/>
            <person name="Ke H.-M."/>
            <person name="Monk M."/>
            <person name="Kocsube S."/>
            <person name="Drula E."/>
            <person name="Lipzen A."/>
            <person name="Balint B."/>
            <person name="Henrissat B."/>
            <person name="Andreopoulos B."/>
            <person name="Martin F.M."/>
            <person name="Harder C.B."/>
            <person name="Rigling D."/>
            <person name="Ford K.L."/>
            <person name="Foster G.D."/>
            <person name="Pangilinan J."/>
            <person name="Papanicolaou A."/>
            <person name="Barry K."/>
            <person name="LaButti K."/>
            <person name="Viragh M."/>
            <person name="Koriabine M."/>
            <person name="Yan M."/>
            <person name="Riley R."/>
            <person name="Champramary S."/>
            <person name="Plett K.L."/>
            <person name="Tsai I.J."/>
            <person name="Slot J."/>
            <person name="Sipos G."/>
            <person name="Plett J."/>
            <person name="Nagy L.G."/>
            <person name="Grigoriev I.V."/>
        </authorList>
    </citation>
    <scope>NUCLEOTIDE SEQUENCE</scope>
    <source>
        <strain evidence="2">ICMP 16352</strain>
    </source>
</reference>
<dbReference type="EMBL" id="JAUEPR010000047">
    <property type="protein sequence ID" value="KAK0471768.1"/>
    <property type="molecule type" value="Genomic_DNA"/>
</dbReference>
<accession>A0AA39NTX8</accession>
<evidence type="ECO:0000256" key="1">
    <source>
        <dbReference type="SAM" id="SignalP"/>
    </source>
</evidence>
<evidence type="ECO:0000313" key="3">
    <source>
        <dbReference type="Proteomes" id="UP001175227"/>
    </source>
</evidence>
<sequence>MVLCLAIGSLSCVINTARTANPGTKEQVEKTLFGKKECYKAQAPGNQYHIETKSQVFCLISSAVAMAIEDSVFLDVKTIEEMFHPQIPPTKHYILIMHPEVAAKPVLHSEIFDGLIWITSPS</sequence>
<feature type="chain" id="PRO_5041429329" evidence="1">
    <location>
        <begin position="20"/>
        <end position="122"/>
    </location>
</feature>
<protein>
    <submittedName>
        <fullName evidence="2">Uncharacterized protein</fullName>
    </submittedName>
</protein>
<organism evidence="2 3">
    <name type="scientific">Armillaria novae-zelandiae</name>
    <dbReference type="NCBI Taxonomy" id="153914"/>
    <lineage>
        <taxon>Eukaryota</taxon>
        <taxon>Fungi</taxon>
        <taxon>Dikarya</taxon>
        <taxon>Basidiomycota</taxon>
        <taxon>Agaricomycotina</taxon>
        <taxon>Agaricomycetes</taxon>
        <taxon>Agaricomycetidae</taxon>
        <taxon>Agaricales</taxon>
        <taxon>Marasmiineae</taxon>
        <taxon>Physalacriaceae</taxon>
        <taxon>Armillaria</taxon>
    </lineage>
</organism>